<proteinExistence type="predicted"/>
<gene>
    <name evidence="1" type="ORF">H9647_00770</name>
</gene>
<keyword evidence="2" id="KW-1185">Reference proteome</keyword>
<reference evidence="1 2" key="1">
    <citation type="submission" date="2020-08" db="EMBL/GenBank/DDBJ databases">
        <title>A Genomic Blueprint of the Chicken Gut Microbiome.</title>
        <authorList>
            <person name="Gilroy R."/>
            <person name="Ravi A."/>
            <person name="Getino M."/>
            <person name="Pursley I."/>
            <person name="Horton D.L."/>
            <person name="Alikhan N.-F."/>
            <person name="Baker D."/>
            <person name="Gharbi K."/>
            <person name="Hall N."/>
            <person name="Watson M."/>
            <person name="Adriaenssens E.M."/>
            <person name="Foster-Nyarko E."/>
            <person name="Jarju S."/>
            <person name="Secka A."/>
            <person name="Antonio M."/>
            <person name="Oren A."/>
            <person name="Chaudhuri R."/>
            <person name="La Ragione R.M."/>
            <person name="Hildebrand F."/>
            <person name="Pallen M.J."/>
        </authorList>
    </citation>
    <scope>NUCLEOTIDE SEQUENCE [LARGE SCALE GENOMIC DNA]</scope>
    <source>
        <strain evidence="1 2">Sa2BVA9</strain>
    </source>
</reference>
<sequence>MNQEVKLSQYTAILLENARRSGLTNEEILEAVQAENTELLKAAERPHYTYESFFSYAKEHGEDIEKAIKEGYRITFNTNNGLKNWIATAFQLDPGKDFTLGEGRIEGLILSEPQVEKLEHALAFNWEIKEIRQTADGRKQLTLGIRGQ</sequence>
<evidence type="ECO:0000313" key="1">
    <source>
        <dbReference type="EMBL" id="MBD7966587.1"/>
    </source>
</evidence>
<name>A0ABR8SSW5_9BACL</name>
<comment type="caution">
    <text evidence="1">The sequence shown here is derived from an EMBL/GenBank/DDBJ whole genome shotgun (WGS) entry which is preliminary data.</text>
</comment>
<evidence type="ECO:0000313" key="2">
    <source>
        <dbReference type="Proteomes" id="UP000608071"/>
    </source>
</evidence>
<dbReference type="EMBL" id="JACSQL010000001">
    <property type="protein sequence ID" value="MBD7966587.1"/>
    <property type="molecule type" value="Genomic_DNA"/>
</dbReference>
<dbReference type="RefSeq" id="WP_191797271.1">
    <property type="nucleotide sequence ID" value="NZ_JACSQL010000001.1"/>
</dbReference>
<protein>
    <submittedName>
        <fullName evidence="1">Uncharacterized protein</fullName>
    </submittedName>
</protein>
<organism evidence="1 2">
    <name type="scientific">Paenibacillus gallinarum</name>
    <dbReference type="NCBI Taxonomy" id="2762232"/>
    <lineage>
        <taxon>Bacteria</taxon>
        <taxon>Bacillati</taxon>
        <taxon>Bacillota</taxon>
        <taxon>Bacilli</taxon>
        <taxon>Bacillales</taxon>
        <taxon>Paenibacillaceae</taxon>
        <taxon>Paenibacillus</taxon>
    </lineage>
</organism>
<dbReference type="Proteomes" id="UP000608071">
    <property type="component" value="Unassembled WGS sequence"/>
</dbReference>
<accession>A0ABR8SSW5</accession>